<comment type="subcellular location">
    <subcellularLocation>
        <location evidence="1">Cell outer membrane</location>
        <topology evidence="1">Multi-pass membrane protein</topology>
    </subcellularLocation>
</comment>
<dbReference type="Pfam" id="PF01278">
    <property type="entry name" value="Omptin"/>
    <property type="match status" value="1"/>
</dbReference>
<dbReference type="GO" id="GO:0004190">
    <property type="term" value="F:aspartic-type endopeptidase activity"/>
    <property type="evidence" value="ECO:0007669"/>
    <property type="project" value="UniProtKB-KW"/>
</dbReference>
<proteinExistence type="inferred from homology"/>
<evidence type="ECO:0000256" key="8">
    <source>
        <dbReference type="ARBA" id="ARBA00022801"/>
    </source>
</evidence>
<keyword evidence="8" id="KW-0378">Hydrolase</keyword>
<keyword evidence="5" id="KW-0812">Transmembrane</keyword>
<dbReference type="GO" id="GO:0009279">
    <property type="term" value="C:cell outer membrane"/>
    <property type="evidence" value="ECO:0007669"/>
    <property type="project" value="UniProtKB-SubCell"/>
</dbReference>
<comment type="caution">
    <text evidence="11">The sequence shown here is derived from an EMBL/GenBank/DDBJ whole genome shotgun (WGS) entry which is preliminary data.</text>
</comment>
<keyword evidence="6" id="KW-0732">Signal</keyword>
<name>A0A7C1SZ49_9HYPH</name>
<evidence type="ECO:0000256" key="3">
    <source>
        <dbReference type="ARBA" id="ARBA00022452"/>
    </source>
</evidence>
<dbReference type="InterPro" id="IPR020079">
    <property type="entry name" value="Peptidase_A26_CS"/>
</dbReference>
<dbReference type="Gene3D" id="2.40.128.90">
    <property type="entry name" value="OMPT-like"/>
    <property type="match status" value="1"/>
</dbReference>
<evidence type="ECO:0000256" key="6">
    <source>
        <dbReference type="ARBA" id="ARBA00022729"/>
    </source>
</evidence>
<dbReference type="PRINTS" id="PR00482">
    <property type="entry name" value="OMPTIN"/>
</dbReference>
<dbReference type="PROSITE" id="PS00834">
    <property type="entry name" value="OMPTIN_1"/>
    <property type="match status" value="1"/>
</dbReference>
<gene>
    <name evidence="11" type="ORF">ENP70_18870</name>
</gene>
<dbReference type="GO" id="GO:0006508">
    <property type="term" value="P:proteolysis"/>
    <property type="evidence" value="ECO:0007669"/>
    <property type="project" value="UniProtKB-KW"/>
</dbReference>
<accession>A0A7C1SZ49</accession>
<evidence type="ECO:0000256" key="4">
    <source>
        <dbReference type="ARBA" id="ARBA00022670"/>
    </source>
</evidence>
<keyword evidence="4 11" id="KW-0645">Protease</keyword>
<evidence type="ECO:0000256" key="2">
    <source>
        <dbReference type="ARBA" id="ARBA00006923"/>
    </source>
</evidence>
<evidence type="ECO:0000256" key="7">
    <source>
        <dbReference type="ARBA" id="ARBA00022750"/>
    </source>
</evidence>
<evidence type="ECO:0000256" key="1">
    <source>
        <dbReference type="ARBA" id="ARBA00004571"/>
    </source>
</evidence>
<keyword evidence="9" id="KW-0472">Membrane</keyword>
<evidence type="ECO:0000256" key="5">
    <source>
        <dbReference type="ARBA" id="ARBA00022692"/>
    </source>
</evidence>
<keyword evidence="3" id="KW-1134">Transmembrane beta strand</keyword>
<dbReference type="EMBL" id="DSKI01000968">
    <property type="protein sequence ID" value="HEB45702.1"/>
    <property type="molecule type" value="Genomic_DNA"/>
</dbReference>
<evidence type="ECO:0000256" key="10">
    <source>
        <dbReference type="ARBA" id="ARBA00023237"/>
    </source>
</evidence>
<organism evidence="11">
    <name type="scientific">Agrobacterium albertimagni</name>
    <dbReference type="NCBI Taxonomy" id="147266"/>
    <lineage>
        <taxon>Bacteria</taxon>
        <taxon>Pseudomonadati</taxon>
        <taxon>Pseudomonadota</taxon>
        <taxon>Alphaproteobacteria</taxon>
        <taxon>Hyphomicrobiales</taxon>
        <taxon>Rhizobiaceae</taxon>
        <taxon>Rhizobium/Agrobacterium group</taxon>
        <taxon>Agrobacterium</taxon>
    </lineage>
</organism>
<dbReference type="AlphaFoldDB" id="A0A7C1SZ49"/>
<dbReference type="InterPro" id="IPR020080">
    <property type="entry name" value="OM_adhesin/peptidase_omptin"/>
</dbReference>
<evidence type="ECO:0000256" key="9">
    <source>
        <dbReference type="ARBA" id="ARBA00023136"/>
    </source>
</evidence>
<keyword evidence="7" id="KW-0064">Aspartyl protease</keyword>
<dbReference type="InterPro" id="IPR053724">
    <property type="entry name" value="OMP_A26_sf"/>
</dbReference>
<dbReference type="SUPFAM" id="SSF69917">
    <property type="entry name" value="OMPT-like"/>
    <property type="match status" value="1"/>
</dbReference>
<evidence type="ECO:0000313" key="11">
    <source>
        <dbReference type="EMBL" id="HEB45702.1"/>
    </source>
</evidence>
<dbReference type="InterPro" id="IPR000036">
    <property type="entry name" value="Peptidase_A26_omptin"/>
</dbReference>
<keyword evidence="10" id="KW-0998">Cell outer membrane</keyword>
<comment type="similarity">
    <text evidence="2">Belongs to the peptidase A26 family.</text>
</comment>
<protein>
    <submittedName>
        <fullName evidence="11">Omptin family outer membrane protease</fullName>
    </submittedName>
</protein>
<reference evidence="11" key="1">
    <citation type="journal article" date="2020" name="mSystems">
        <title>Genome- and Community-Level Interaction Insights into Carbon Utilization and Element Cycling Functions of Hydrothermarchaeota in Hydrothermal Sediment.</title>
        <authorList>
            <person name="Zhou Z."/>
            <person name="Liu Y."/>
            <person name="Xu W."/>
            <person name="Pan J."/>
            <person name="Luo Z.H."/>
            <person name="Li M."/>
        </authorList>
    </citation>
    <scope>NUCLEOTIDE SEQUENCE [LARGE SCALE GENOMIC DNA]</scope>
    <source>
        <strain evidence="11">SpSt-243</strain>
    </source>
</reference>
<sequence>MIPSSACQPQADTHPALWDEPWSSKLHHVMGHDPAQELTPASAEPQFEYFVGTGTINLDAGEYVYEDGRLLSQLDWETRGAALLSVGASYHPTPSWRISGKVDLAGSGDSFMEDRDWYWPETTEWTDQSLHPGTDLSHYINLQLTAERAVFTGTTTELFVGAGAGYTDVKWDAPGGPYIYTDQEFRDDVGFSAEGKVISYRQRVPSLYLSASSSHTIDRLVFAANVRAGASFGYKGVDDHWVRELRFIDRMDPAPLLGVNLTASYAVTESRALYLSTDFTQVFEADGDVNRFNTATSEDEDSSATSGADFRSLSISFGVKGTF</sequence>